<dbReference type="PANTHER" id="PTHR46165:SF6">
    <property type="entry name" value="SET AND MYND DOMAIN-CONTAINING PROTEIN 4-LIKE PROTEIN"/>
    <property type="match status" value="1"/>
</dbReference>
<evidence type="ECO:0000256" key="5">
    <source>
        <dbReference type="ARBA" id="ARBA00022771"/>
    </source>
</evidence>
<protein>
    <recommendedName>
        <fullName evidence="8">Protein-lysine N-methyltransferase SMYD4</fullName>
    </recommendedName>
    <alternativeName>
        <fullName evidence="9">SET and MYND domain-containing protein 4</fullName>
    </alternativeName>
</protein>
<dbReference type="PROSITE" id="PS50865">
    <property type="entry name" value="ZF_MYND_2"/>
    <property type="match status" value="1"/>
</dbReference>
<dbReference type="GO" id="GO:0008270">
    <property type="term" value="F:zinc ion binding"/>
    <property type="evidence" value="ECO:0007669"/>
    <property type="project" value="UniProtKB-KW"/>
</dbReference>
<dbReference type="RefSeq" id="XP_026495887.2">
    <property type="nucleotide sequence ID" value="XM_026640102.2"/>
</dbReference>
<evidence type="ECO:0000256" key="10">
    <source>
        <dbReference type="PROSITE-ProRule" id="PRU00134"/>
    </source>
</evidence>
<evidence type="ECO:0000256" key="1">
    <source>
        <dbReference type="ARBA" id="ARBA00022603"/>
    </source>
</evidence>
<dbReference type="Gene3D" id="1.10.220.160">
    <property type="match status" value="1"/>
</dbReference>
<sequence length="604" mass="69716">MSIDSCYEGVIAKLTTQGKIKQMSLELLSLETNSERVLFVYKTLKGLNAFPSVQEIKKNNDSSIYYRNLGNKCFEQTVYHKAWQYYNLSLLHAPLNSENYCLALSNRSAVFYELYKYKECVRDIDTVFSLEYPTKLTEKLNNRKKMCNEALCSSNEKQTIKNDDFNEYLKMTSEKHSEYLCASNKLEVVISKEMGRHVIAKEDIKVGEVIVEEDPYFTLLLKDQYLFGCNYCLSRCLNLLPCDGCCYCLYCSDECKAKAWKEYHNIECSLMATLVKMDFTKLELLALRTVLKARHDHNEWKDLFKTIKDAEDNMNTEHHGQVKVDDKWIYDSKYYASIHTLATNLERRSISDIFQKGLTAAVFLRFLENNSEFLKTENKHEYDEINECVAGLLLLHLMTSPTNMHGISSIAASKEGNCVDQISLASAPYAFCSLFNHSCAPNIVRFTKLGSAKMFVFALRPIKKGMQIFDNYGPHHALEERSSRLASLKFQFIFTCLCEACVNNWPNYMYLSMRQSRNVPPKLVRSKNSLLNERVIDQLQKGNLDTAFKTYKRICDLCELLEPYVPCMELCDCQESLKQCLQIFEGLVPYGSSLMVKWKSVNSK</sequence>
<dbReference type="GO" id="GO:0005737">
    <property type="term" value="C:cytoplasm"/>
    <property type="evidence" value="ECO:0007669"/>
    <property type="project" value="TreeGrafter"/>
</dbReference>
<evidence type="ECO:0000259" key="12">
    <source>
        <dbReference type="PROSITE" id="PS50865"/>
    </source>
</evidence>
<dbReference type="GO" id="GO:0008170">
    <property type="term" value="F:N-methyltransferase activity"/>
    <property type="evidence" value="ECO:0007669"/>
    <property type="project" value="UniProtKB-ARBA"/>
</dbReference>
<dbReference type="Proteomes" id="UP001652626">
    <property type="component" value="Chromosome 17"/>
</dbReference>
<evidence type="ECO:0000259" key="11">
    <source>
        <dbReference type="PROSITE" id="PS50280"/>
    </source>
</evidence>
<dbReference type="OrthoDB" id="5945798at2759"/>
<keyword evidence="3" id="KW-0949">S-adenosyl-L-methionine</keyword>
<evidence type="ECO:0000313" key="13">
    <source>
        <dbReference type="Proteomes" id="UP001652626"/>
    </source>
</evidence>
<dbReference type="InterPro" id="IPR011990">
    <property type="entry name" value="TPR-like_helical_dom_sf"/>
</dbReference>
<dbReference type="GO" id="GO:0005634">
    <property type="term" value="C:nucleus"/>
    <property type="evidence" value="ECO:0007669"/>
    <property type="project" value="TreeGrafter"/>
</dbReference>
<evidence type="ECO:0000256" key="2">
    <source>
        <dbReference type="ARBA" id="ARBA00022679"/>
    </source>
</evidence>
<accession>A0A8B8IHR8</accession>
<dbReference type="InterPro" id="IPR002893">
    <property type="entry name" value="Znf_MYND"/>
</dbReference>
<proteinExistence type="predicted"/>
<dbReference type="SUPFAM" id="SSF144232">
    <property type="entry name" value="HIT/MYND zinc finger-like"/>
    <property type="match status" value="1"/>
</dbReference>
<dbReference type="InterPro" id="IPR046341">
    <property type="entry name" value="SET_dom_sf"/>
</dbReference>
<evidence type="ECO:0000256" key="6">
    <source>
        <dbReference type="ARBA" id="ARBA00022833"/>
    </source>
</evidence>
<keyword evidence="4" id="KW-0479">Metal-binding</keyword>
<keyword evidence="6" id="KW-0862">Zinc</keyword>
<dbReference type="Gene3D" id="2.170.270.10">
    <property type="entry name" value="SET domain"/>
    <property type="match status" value="2"/>
</dbReference>
<dbReference type="Gene3D" id="1.25.40.10">
    <property type="entry name" value="Tetratricopeptide repeat domain"/>
    <property type="match status" value="1"/>
</dbReference>
<dbReference type="CDD" id="cd10536">
    <property type="entry name" value="SET_SMYD4"/>
    <property type="match status" value="1"/>
</dbReference>
<dbReference type="PANTHER" id="PTHR46165">
    <property type="entry name" value="SET AND MYND DOMAIN-CONTAINING PROTEIN 4"/>
    <property type="match status" value="1"/>
</dbReference>
<evidence type="ECO:0000256" key="9">
    <source>
        <dbReference type="ARBA" id="ARBA00093680"/>
    </source>
</evidence>
<dbReference type="SMART" id="SM00317">
    <property type="entry name" value="SET"/>
    <property type="match status" value="1"/>
</dbReference>
<keyword evidence="2" id="KW-0808">Transferase</keyword>
<dbReference type="SUPFAM" id="SSF48452">
    <property type="entry name" value="TPR-like"/>
    <property type="match status" value="1"/>
</dbReference>
<dbReference type="InterPro" id="IPR052097">
    <property type="entry name" value="SET-MYND_domain_protein"/>
</dbReference>
<gene>
    <name evidence="14" type="primary">LOC113400517</name>
</gene>
<evidence type="ECO:0000256" key="3">
    <source>
        <dbReference type="ARBA" id="ARBA00022691"/>
    </source>
</evidence>
<feature type="domain" description="SET" evidence="11">
    <location>
        <begin position="184"/>
        <end position="473"/>
    </location>
</feature>
<keyword evidence="5 10" id="KW-0863">Zinc-finger</keyword>
<dbReference type="GO" id="GO:0008276">
    <property type="term" value="F:protein methyltransferase activity"/>
    <property type="evidence" value="ECO:0007669"/>
    <property type="project" value="UniProtKB-ARBA"/>
</dbReference>
<dbReference type="Gene3D" id="6.10.140.2220">
    <property type="match status" value="1"/>
</dbReference>
<dbReference type="GO" id="GO:0032259">
    <property type="term" value="P:methylation"/>
    <property type="evidence" value="ECO:0007669"/>
    <property type="project" value="UniProtKB-KW"/>
</dbReference>
<dbReference type="PROSITE" id="PS01360">
    <property type="entry name" value="ZF_MYND_1"/>
    <property type="match status" value="1"/>
</dbReference>
<dbReference type="GO" id="GO:0042826">
    <property type="term" value="F:histone deacetylase binding"/>
    <property type="evidence" value="ECO:0007669"/>
    <property type="project" value="TreeGrafter"/>
</dbReference>
<dbReference type="PROSITE" id="PS50280">
    <property type="entry name" value="SET"/>
    <property type="match status" value="1"/>
</dbReference>
<dbReference type="InterPro" id="IPR044421">
    <property type="entry name" value="SMYD4_SET"/>
</dbReference>
<keyword evidence="1" id="KW-0489">Methyltransferase</keyword>
<dbReference type="Pfam" id="PF00856">
    <property type="entry name" value="SET"/>
    <property type="match status" value="1"/>
</dbReference>
<evidence type="ECO:0000256" key="4">
    <source>
        <dbReference type="ARBA" id="ARBA00022723"/>
    </source>
</evidence>
<dbReference type="GeneID" id="113400517"/>
<feature type="domain" description="MYND-type" evidence="12">
    <location>
        <begin position="229"/>
        <end position="268"/>
    </location>
</feature>
<keyword evidence="13" id="KW-1185">Reference proteome</keyword>
<reference evidence="14" key="1">
    <citation type="submission" date="2025-08" db="UniProtKB">
        <authorList>
            <consortium name="RefSeq"/>
        </authorList>
    </citation>
    <scope>IDENTIFICATION</scope>
    <source>
        <tissue evidence="14">Whole body</tissue>
    </source>
</reference>
<name>A0A8B8IHR8_VANTA</name>
<dbReference type="AlphaFoldDB" id="A0A8B8IHR8"/>
<dbReference type="OMA" id="NYGQHYA"/>
<dbReference type="InterPro" id="IPR001214">
    <property type="entry name" value="SET_dom"/>
</dbReference>
<evidence type="ECO:0000256" key="7">
    <source>
        <dbReference type="ARBA" id="ARBA00093423"/>
    </source>
</evidence>
<evidence type="ECO:0000256" key="8">
    <source>
        <dbReference type="ARBA" id="ARBA00093635"/>
    </source>
</evidence>
<evidence type="ECO:0000313" key="14">
    <source>
        <dbReference type="RefSeq" id="XP_026495887.2"/>
    </source>
</evidence>
<organism evidence="13 14">
    <name type="scientific">Vanessa tameamea</name>
    <name type="common">Kamehameha butterfly</name>
    <dbReference type="NCBI Taxonomy" id="334116"/>
    <lineage>
        <taxon>Eukaryota</taxon>
        <taxon>Metazoa</taxon>
        <taxon>Ecdysozoa</taxon>
        <taxon>Arthropoda</taxon>
        <taxon>Hexapoda</taxon>
        <taxon>Insecta</taxon>
        <taxon>Pterygota</taxon>
        <taxon>Neoptera</taxon>
        <taxon>Endopterygota</taxon>
        <taxon>Lepidoptera</taxon>
        <taxon>Glossata</taxon>
        <taxon>Ditrysia</taxon>
        <taxon>Papilionoidea</taxon>
        <taxon>Nymphalidae</taxon>
        <taxon>Nymphalinae</taxon>
        <taxon>Vanessa</taxon>
    </lineage>
</organism>
<dbReference type="SUPFAM" id="SSF82199">
    <property type="entry name" value="SET domain"/>
    <property type="match status" value="1"/>
</dbReference>
<comment type="function">
    <text evidence="7">Protein-lysine N-methyltransferase. Monomethylates PRMT5, modulating its transcriptional activity. May also act as a histone methyltransferase. Plays a critical role in cardiac development. Acts as a key epigenetic regulator of gene expression during cardiac development via its dual activities as a methyltransferase and negative regulator of HDAC1.</text>
</comment>
<dbReference type="GO" id="GO:0008757">
    <property type="term" value="F:S-adenosylmethionine-dependent methyltransferase activity"/>
    <property type="evidence" value="ECO:0007669"/>
    <property type="project" value="UniProtKB-ARBA"/>
</dbReference>